<comment type="caution">
    <text evidence="3">The sequence shown here is derived from an EMBL/GenBank/DDBJ whole genome shotgun (WGS) entry which is preliminary data.</text>
</comment>
<dbReference type="AlphaFoldDB" id="A0A931ACS7"/>
<keyword evidence="3" id="KW-0378">Hydrolase</keyword>
<feature type="domain" description="AB hydrolase-1" evidence="2">
    <location>
        <begin position="20"/>
        <end position="242"/>
    </location>
</feature>
<evidence type="ECO:0000313" key="4">
    <source>
        <dbReference type="Proteomes" id="UP000605361"/>
    </source>
</evidence>
<evidence type="ECO:0000313" key="3">
    <source>
        <dbReference type="EMBL" id="MBF8187690.1"/>
    </source>
</evidence>
<feature type="region of interest" description="Disordered" evidence="1">
    <location>
        <begin position="253"/>
        <end position="272"/>
    </location>
</feature>
<dbReference type="InterPro" id="IPR029058">
    <property type="entry name" value="AB_hydrolase_fold"/>
</dbReference>
<dbReference type="RefSeq" id="WP_195896650.1">
    <property type="nucleotide sequence ID" value="NZ_JADOGI010000050.1"/>
</dbReference>
<name>A0A931ACS7_9ACTN</name>
<dbReference type="Gene3D" id="3.40.50.1820">
    <property type="entry name" value="alpha/beta hydrolase"/>
    <property type="match status" value="1"/>
</dbReference>
<dbReference type="GO" id="GO:0046503">
    <property type="term" value="P:glycerolipid catabolic process"/>
    <property type="evidence" value="ECO:0007669"/>
    <property type="project" value="TreeGrafter"/>
</dbReference>
<dbReference type="EMBL" id="JADOGI010000050">
    <property type="protein sequence ID" value="MBF8187690.1"/>
    <property type="molecule type" value="Genomic_DNA"/>
</dbReference>
<evidence type="ECO:0000259" key="2">
    <source>
        <dbReference type="Pfam" id="PF00561"/>
    </source>
</evidence>
<accession>A0A931ACS7</accession>
<reference evidence="3" key="1">
    <citation type="submission" date="2020-11" db="EMBL/GenBank/DDBJ databases">
        <title>Whole-genome analyses of Nonomuraea sp. K274.</title>
        <authorList>
            <person name="Veyisoglu A."/>
        </authorList>
    </citation>
    <scope>NUCLEOTIDE SEQUENCE</scope>
    <source>
        <strain evidence="3">K274</strain>
    </source>
</reference>
<protein>
    <submittedName>
        <fullName evidence="3">Alpha/beta fold hydrolase</fullName>
    </submittedName>
</protein>
<proteinExistence type="predicted"/>
<dbReference type="PRINTS" id="PR00111">
    <property type="entry name" value="ABHYDROLASE"/>
</dbReference>
<dbReference type="GO" id="GO:0004806">
    <property type="term" value="F:triacylglycerol lipase activity"/>
    <property type="evidence" value="ECO:0007669"/>
    <property type="project" value="TreeGrafter"/>
</dbReference>
<dbReference type="SUPFAM" id="SSF53474">
    <property type="entry name" value="alpha/beta-Hydrolases"/>
    <property type="match status" value="1"/>
</dbReference>
<keyword evidence="4" id="KW-1185">Reference proteome</keyword>
<dbReference type="Proteomes" id="UP000605361">
    <property type="component" value="Unassembled WGS sequence"/>
</dbReference>
<sequence>MTTLHAVVDGPPDAVTPTMLIHGVGSDLTRWDPVVAPLAANGTVVRYDLRGHGASMKPPGPYDIADFVADHMRLMSELGIERANVVGFSLGGLIAQAVALRHPDVVEKLVILSAVAGRTEEQRAAALERLRAVEDGGPALVADGGARWYTDDFRARHPEVVRAHLERFVRNDPAAYTAAFRVLATTDLIDELHRITAPTLVMTGSLDVGSPPAMAEAMHDRIPGSRLMIVEGVKHAILEEAPDVVATTIRDFLHPQGDSPVPPSRPATTSGD</sequence>
<dbReference type="PANTHER" id="PTHR43433:SF5">
    <property type="entry name" value="AB HYDROLASE-1 DOMAIN-CONTAINING PROTEIN"/>
    <property type="match status" value="1"/>
</dbReference>
<dbReference type="PANTHER" id="PTHR43433">
    <property type="entry name" value="HYDROLASE, ALPHA/BETA FOLD FAMILY PROTEIN"/>
    <property type="match status" value="1"/>
</dbReference>
<organism evidence="3 4">
    <name type="scientific">Nonomuraea cypriaca</name>
    <dbReference type="NCBI Taxonomy" id="1187855"/>
    <lineage>
        <taxon>Bacteria</taxon>
        <taxon>Bacillati</taxon>
        <taxon>Actinomycetota</taxon>
        <taxon>Actinomycetes</taxon>
        <taxon>Streptosporangiales</taxon>
        <taxon>Streptosporangiaceae</taxon>
        <taxon>Nonomuraea</taxon>
    </lineage>
</organism>
<dbReference type="InterPro" id="IPR050471">
    <property type="entry name" value="AB_hydrolase"/>
</dbReference>
<evidence type="ECO:0000256" key="1">
    <source>
        <dbReference type="SAM" id="MobiDB-lite"/>
    </source>
</evidence>
<dbReference type="Pfam" id="PF00561">
    <property type="entry name" value="Abhydrolase_1"/>
    <property type="match status" value="1"/>
</dbReference>
<dbReference type="InterPro" id="IPR000073">
    <property type="entry name" value="AB_hydrolase_1"/>
</dbReference>
<gene>
    <name evidence="3" type="ORF">ITP53_18495</name>
</gene>